<evidence type="ECO:0000313" key="3">
    <source>
        <dbReference type="Proteomes" id="UP000284177"/>
    </source>
</evidence>
<proteinExistence type="predicted"/>
<dbReference type="CDD" id="cd00077">
    <property type="entry name" value="HDc"/>
    <property type="match status" value="1"/>
</dbReference>
<comment type="caution">
    <text evidence="2">The sequence shown here is derived from an EMBL/GenBank/DDBJ whole genome shotgun (WGS) entry which is preliminary data.</text>
</comment>
<dbReference type="InterPro" id="IPR037522">
    <property type="entry name" value="HD_GYP_dom"/>
</dbReference>
<dbReference type="OrthoDB" id="9804747at2"/>
<dbReference type="Pfam" id="PF13487">
    <property type="entry name" value="HD_5"/>
    <property type="match status" value="1"/>
</dbReference>
<dbReference type="EMBL" id="MCIB01000006">
    <property type="protein sequence ID" value="RKD33406.1"/>
    <property type="molecule type" value="Genomic_DNA"/>
</dbReference>
<dbReference type="InterPro" id="IPR003607">
    <property type="entry name" value="HD/PDEase_dom"/>
</dbReference>
<dbReference type="SUPFAM" id="SSF109604">
    <property type="entry name" value="HD-domain/PDEase-like"/>
    <property type="match status" value="1"/>
</dbReference>
<feature type="domain" description="HD-GYP" evidence="1">
    <location>
        <begin position="69"/>
        <end position="265"/>
    </location>
</feature>
<evidence type="ECO:0000313" key="2">
    <source>
        <dbReference type="EMBL" id="RKD33406.1"/>
    </source>
</evidence>
<sequence length="318" mass="36532">MKHLPMSKLNKSIGLHKIKYKGSVNMEMKISQEIIKEAETLIDSMISNLSFADNIPEDEVKDIVKEVVNYILQNNEIINRLYEIKSIDKYTFKHSINVCVLSIITGIYLDYGIYELIDLGIGAILHDIGKTKIPNSILNKPGKLTDDEYEMIKKHSSYGYEILKYNIGLDEKISRVALHHHEKVNGRGYPYGKRENEIDTYSKIVAITDVYDALTSNRIYRKKMKTFHAVDYIISMAGYQFNKRLVQTFAKNIPIYSKSKGVMLSNGHKGIVIDVREEFPTKPVVKVLYDRDCKLKNPYNIDLLESKVITVVDTLDDI</sequence>
<dbReference type="Proteomes" id="UP000284177">
    <property type="component" value="Unassembled WGS sequence"/>
</dbReference>
<name>A0A419T7K0_9FIRM</name>
<accession>A0A419T7K0</accession>
<dbReference type="SMART" id="SM00471">
    <property type="entry name" value="HDc"/>
    <property type="match status" value="1"/>
</dbReference>
<reference evidence="2 3" key="1">
    <citation type="submission" date="2016-08" db="EMBL/GenBank/DDBJ databases">
        <title>Novel Firmicutes and Novel Genomes.</title>
        <authorList>
            <person name="Poppleton D.I."/>
            <person name="Gribaldo S."/>
        </authorList>
    </citation>
    <scope>NUCLEOTIDE SEQUENCE [LARGE SCALE GENOMIC DNA]</scope>
    <source>
        <strain evidence="2 3">CTT3</strain>
    </source>
</reference>
<dbReference type="PANTHER" id="PTHR43155">
    <property type="entry name" value="CYCLIC DI-GMP PHOSPHODIESTERASE PA4108-RELATED"/>
    <property type="match status" value="1"/>
</dbReference>
<gene>
    <name evidence="2" type="ORF">BET03_09110</name>
</gene>
<dbReference type="Gene3D" id="1.10.3210.10">
    <property type="entry name" value="Hypothetical protein af1432"/>
    <property type="match status" value="1"/>
</dbReference>
<protein>
    <recommendedName>
        <fullName evidence="1">HD-GYP domain-containing protein</fullName>
    </recommendedName>
</protein>
<dbReference type="PROSITE" id="PS51832">
    <property type="entry name" value="HD_GYP"/>
    <property type="match status" value="1"/>
</dbReference>
<dbReference type="PANTHER" id="PTHR43155:SF2">
    <property type="entry name" value="CYCLIC DI-GMP PHOSPHODIESTERASE PA4108"/>
    <property type="match status" value="1"/>
</dbReference>
<dbReference type="AlphaFoldDB" id="A0A419T7K0"/>
<keyword evidence="3" id="KW-1185">Reference proteome</keyword>
<evidence type="ECO:0000259" key="1">
    <source>
        <dbReference type="PROSITE" id="PS51832"/>
    </source>
</evidence>
<organism evidence="2 3">
    <name type="scientific">Thermohalobacter berrensis</name>
    <dbReference type="NCBI Taxonomy" id="99594"/>
    <lineage>
        <taxon>Bacteria</taxon>
        <taxon>Bacillati</taxon>
        <taxon>Bacillota</taxon>
        <taxon>Tissierellia</taxon>
        <taxon>Tissierellales</taxon>
        <taxon>Thermohalobacteraceae</taxon>
        <taxon>Thermohalobacter</taxon>
    </lineage>
</organism>